<evidence type="ECO:0000313" key="4">
    <source>
        <dbReference type="EMBL" id="RMB81505.1"/>
    </source>
</evidence>
<gene>
    <name evidence="4" type="ORF">CTZ28_34440</name>
</gene>
<keyword evidence="4" id="KW-0808">Transferase</keyword>
<organism evidence="4 5">
    <name type="scientific">Streptomyces shenzhenensis</name>
    <dbReference type="NCBI Taxonomy" id="943815"/>
    <lineage>
        <taxon>Bacteria</taxon>
        <taxon>Bacillati</taxon>
        <taxon>Actinomycetota</taxon>
        <taxon>Actinomycetes</taxon>
        <taxon>Kitasatosporales</taxon>
        <taxon>Streptomycetaceae</taxon>
        <taxon>Streptomyces</taxon>
    </lineage>
</organism>
<dbReference type="Gene3D" id="3.30.565.10">
    <property type="entry name" value="Histidine kinase-like ATPase, C-terminal domain"/>
    <property type="match status" value="1"/>
</dbReference>
<dbReference type="InterPro" id="IPR036890">
    <property type="entry name" value="HATPase_C_sf"/>
</dbReference>
<dbReference type="Pfam" id="PF13581">
    <property type="entry name" value="HATPase_c_2"/>
    <property type="match status" value="1"/>
</dbReference>
<dbReference type="AlphaFoldDB" id="A0A3M0HY22"/>
<protein>
    <submittedName>
        <fullName evidence="4">Histidine kinase</fullName>
    </submittedName>
</protein>
<accession>A0A3M0HY22</accession>
<keyword evidence="1" id="KW-0723">Serine/threonine-protein kinase</keyword>
<dbReference type="OrthoDB" id="3873601at2"/>
<keyword evidence="4" id="KW-0418">Kinase</keyword>
<dbReference type="PANTHER" id="PTHR35526">
    <property type="entry name" value="ANTI-SIGMA-F FACTOR RSBW-RELATED"/>
    <property type="match status" value="1"/>
</dbReference>
<evidence type="ECO:0000313" key="5">
    <source>
        <dbReference type="Proteomes" id="UP000270471"/>
    </source>
</evidence>
<dbReference type="InterPro" id="IPR050267">
    <property type="entry name" value="Anti-sigma-factor_SerPK"/>
</dbReference>
<comment type="caution">
    <text evidence="4">The sequence shown here is derived from an EMBL/GenBank/DDBJ whole genome shotgun (WGS) entry which is preliminary data.</text>
</comment>
<dbReference type="SUPFAM" id="SSF55874">
    <property type="entry name" value="ATPase domain of HSP90 chaperone/DNA topoisomerase II/histidine kinase"/>
    <property type="match status" value="1"/>
</dbReference>
<proteinExistence type="predicted"/>
<dbReference type="EMBL" id="PENI01000030">
    <property type="protein sequence ID" value="RMB81505.1"/>
    <property type="molecule type" value="Genomic_DNA"/>
</dbReference>
<dbReference type="GO" id="GO:0004674">
    <property type="term" value="F:protein serine/threonine kinase activity"/>
    <property type="evidence" value="ECO:0007669"/>
    <property type="project" value="UniProtKB-KW"/>
</dbReference>
<keyword evidence="5" id="KW-1185">Reference proteome</keyword>
<feature type="region of interest" description="Disordered" evidence="2">
    <location>
        <begin position="169"/>
        <end position="189"/>
    </location>
</feature>
<dbReference type="CDD" id="cd16936">
    <property type="entry name" value="HATPase_RsbW-like"/>
    <property type="match status" value="1"/>
</dbReference>
<evidence type="ECO:0000256" key="2">
    <source>
        <dbReference type="SAM" id="MobiDB-lite"/>
    </source>
</evidence>
<dbReference type="Proteomes" id="UP000270471">
    <property type="component" value="Unassembled WGS sequence"/>
</dbReference>
<dbReference type="InterPro" id="IPR003594">
    <property type="entry name" value="HATPase_dom"/>
</dbReference>
<feature type="domain" description="Histidine kinase/HSP90-like ATPase" evidence="3">
    <location>
        <begin position="54"/>
        <end position="164"/>
    </location>
</feature>
<sequence>MPTPTAVRRSGVPTECSPQDMIMIDEQSLKPTYRRRYGGAVPRHRSAVCAMAVETRAVPALRAFTRDMATRWGAPEETVDALRVIATELVTNSVLHSGSSEVSLLLTVGDRTAAVEVKDVGTWQDRCRGAGLPDQVDGRGLRLVHAYSTTCRVKRNAQGTAVRAELRIPVPTPRGRPQDLPGRRPPAGW</sequence>
<reference evidence="4 5" key="1">
    <citation type="submission" date="2017-11" db="EMBL/GenBank/DDBJ databases">
        <title>Draft genome of actinobacteria isolated from guarana (Paullinia cupana (Mart.) Ducke.</title>
        <authorList>
            <person name="Siqueira K.A."/>
            <person name="Liotti R.G."/>
            <person name="Mendes T.A.O."/>
            <person name="Soares M.A."/>
        </authorList>
    </citation>
    <scope>NUCLEOTIDE SEQUENCE [LARGE SCALE GENOMIC DNA]</scope>
    <source>
        <strain evidence="4 5">193</strain>
    </source>
</reference>
<dbReference type="PANTHER" id="PTHR35526:SF3">
    <property type="entry name" value="ANTI-SIGMA-F FACTOR RSBW"/>
    <property type="match status" value="1"/>
</dbReference>
<name>A0A3M0HY22_9ACTN</name>
<evidence type="ECO:0000256" key="1">
    <source>
        <dbReference type="ARBA" id="ARBA00022527"/>
    </source>
</evidence>
<evidence type="ECO:0000259" key="3">
    <source>
        <dbReference type="Pfam" id="PF13581"/>
    </source>
</evidence>